<dbReference type="EMBL" id="BPRE01000020">
    <property type="protein sequence ID" value="GJE78152.1"/>
    <property type="molecule type" value="Genomic_DNA"/>
</dbReference>
<dbReference type="RefSeq" id="WP_238308737.1">
    <property type="nucleotide sequence ID" value="NZ_BPRE01000020.1"/>
</dbReference>
<proteinExistence type="predicted"/>
<organism evidence="1 2">
    <name type="scientific">Methylorubrum suomiense</name>
    <dbReference type="NCBI Taxonomy" id="144191"/>
    <lineage>
        <taxon>Bacteria</taxon>
        <taxon>Pseudomonadati</taxon>
        <taxon>Pseudomonadota</taxon>
        <taxon>Alphaproteobacteria</taxon>
        <taxon>Hyphomicrobiales</taxon>
        <taxon>Methylobacteriaceae</taxon>
        <taxon>Methylorubrum</taxon>
    </lineage>
</organism>
<reference evidence="1" key="2">
    <citation type="submission" date="2021-08" db="EMBL/GenBank/DDBJ databases">
        <authorList>
            <person name="Tani A."/>
            <person name="Ola A."/>
            <person name="Ogura Y."/>
            <person name="Katsura K."/>
            <person name="Hayashi T."/>
        </authorList>
    </citation>
    <scope>NUCLEOTIDE SEQUENCE</scope>
    <source>
        <strain evidence="1">DSM 14458</strain>
    </source>
</reference>
<dbReference type="Proteomes" id="UP001055093">
    <property type="component" value="Unassembled WGS sequence"/>
</dbReference>
<gene>
    <name evidence="1" type="ORF">BGCPKDLD_4763</name>
</gene>
<comment type="caution">
    <text evidence="1">The sequence shown here is derived from an EMBL/GenBank/DDBJ whole genome shotgun (WGS) entry which is preliminary data.</text>
</comment>
<evidence type="ECO:0000313" key="2">
    <source>
        <dbReference type="Proteomes" id="UP001055093"/>
    </source>
</evidence>
<name>A0ABQ4V4W6_9HYPH</name>
<sequence length="67" mass="7771">MCHRATVLDPRDPDQWARIEVEYETLREPDDPSVGYRAPLHIQLDAPRELTPAQLADIEQQILARHL</sequence>
<protein>
    <submittedName>
        <fullName evidence="1">Uncharacterized protein</fullName>
    </submittedName>
</protein>
<keyword evidence="2" id="KW-1185">Reference proteome</keyword>
<accession>A0ABQ4V4W6</accession>
<evidence type="ECO:0000313" key="1">
    <source>
        <dbReference type="EMBL" id="GJE78152.1"/>
    </source>
</evidence>
<reference evidence="1" key="1">
    <citation type="journal article" date="2021" name="Front. Microbiol.">
        <title>Comprehensive Comparative Genomics and Phenotyping of Methylobacterium Species.</title>
        <authorList>
            <person name="Alessa O."/>
            <person name="Ogura Y."/>
            <person name="Fujitani Y."/>
            <person name="Takami H."/>
            <person name="Hayashi T."/>
            <person name="Sahin N."/>
            <person name="Tani A."/>
        </authorList>
    </citation>
    <scope>NUCLEOTIDE SEQUENCE</scope>
    <source>
        <strain evidence="1">DSM 14458</strain>
    </source>
</reference>